<sequence>MHRYLTHLLASTALALILTAAFNGFADPYAIFGSPRFPNINEAKPLVAENIRIFKMVGYLHHPMDALILGTSRAHVGLDPKHPAFDGLKTVNLAMPAQPNAETASLFKFVAEHNPLRMAVIGLDFFASNAYLTFTPDFTPDNFTEDRKWKLLFSFDTLAASRKTLFQQGRFPPAPDEAITEARQKYSKQALINSEKGYMWGGVYLPGPKCRFRFEAEPSETGNVQHTPPLEEIRALIALAHRRHVKLYLFISPSHARQWEVLAALGLWDAWEDWKRQLVRIDEEEAVRARQKPFPLWDFSGYHSISTENLPDSGGTEMAGYIESSHYKPAIGNLVLDRLFDLEVPDRTLPRDLGVLLTQNGIERHLEAIRSARMRYRRTHPRDIAEIANFESEVKQQNRCIDYAHAAPEPVTADGTGTGKVAVR</sequence>
<reference evidence="2 3" key="1">
    <citation type="journal article" date="2013" name="Genome Announc.">
        <title>Genome Sequence of the Obligate Gammaproteobacterial Methanotroph Methylomicrobium album Strain BG8.</title>
        <authorList>
            <person name="Kits K.D."/>
            <person name="Kalyuzhnaya M.G."/>
            <person name="Klotz M.G."/>
            <person name="Jetten M.S."/>
            <person name="Op den Camp H.J."/>
            <person name="Vuilleumier S."/>
            <person name="Bringel F."/>
            <person name="Dispirito A.A."/>
            <person name="Murrell J.C."/>
            <person name="Bruce D."/>
            <person name="Cheng J.F."/>
            <person name="Copeland A."/>
            <person name="Goodwin L."/>
            <person name="Hauser L."/>
            <person name="Lajus A."/>
            <person name="Land M.L."/>
            <person name="Lapidus A."/>
            <person name="Lucas S."/>
            <person name="Medigue C."/>
            <person name="Pitluck S."/>
            <person name="Woyke T."/>
            <person name="Zeytun A."/>
            <person name="Stein L.Y."/>
        </authorList>
    </citation>
    <scope>NUCLEOTIDE SEQUENCE [LARGE SCALE GENOMIC DNA]</scope>
    <source>
        <strain evidence="2 3">BG8</strain>
    </source>
</reference>
<proteinExistence type="predicted"/>
<protein>
    <submittedName>
        <fullName evidence="2">Uncharacterized protein</fullName>
    </submittedName>
</protein>
<feature type="chain" id="PRO_5003612902" evidence="1">
    <location>
        <begin position="27"/>
        <end position="424"/>
    </location>
</feature>
<keyword evidence="3" id="KW-1185">Reference proteome</keyword>
<evidence type="ECO:0000313" key="2">
    <source>
        <dbReference type="EMBL" id="EIC29774.1"/>
    </source>
</evidence>
<dbReference type="STRING" id="686340.Metal_2011"/>
<accession>H8GPZ5</accession>
<keyword evidence="1" id="KW-0732">Signal</keyword>
<organism evidence="2 3">
    <name type="scientific">Methylomicrobium album BG8</name>
    <dbReference type="NCBI Taxonomy" id="686340"/>
    <lineage>
        <taxon>Bacteria</taxon>
        <taxon>Pseudomonadati</taxon>
        <taxon>Pseudomonadota</taxon>
        <taxon>Gammaproteobacteria</taxon>
        <taxon>Methylococcales</taxon>
        <taxon>Methylococcaceae</taxon>
        <taxon>Methylomicrobium</taxon>
    </lineage>
</organism>
<dbReference type="HOGENOM" id="CLU_721229_0_0_6"/>
<dbReference type="AlphaFoldDB" id="H8GPZ5"/>
<feature type="signal peptide" evidence="1">
    <location>
        <begin position="1"/>
        <end position="26"/>
    </location>
</feature>
<evidence type="ECO:0000313" key="3">
    <source>
        <dbReference type="Proteomes" id="UP000005090"/>
    </source>
</evidence>
<gene>
    <name evidence="2" type="ORF">Metal_2011</name>
</gene>
<dbReference type="eggNOG" id="ENOG502Z7SS">
    <property type="taxonomic scope" value="Bacteria"/>
</dbReference>
<dbReference type="EMBL" id="CM001475">
    <property type="protein sequence ID" value="EIC29774.1"/>
    <property type="molecule type" value="Genomic_DNA"/>
</dbReference>
<name>H8GPZ5_METAL</name>
<dbReference type="Proteomes" id="UP000005090">
    <property type="component" value="Chromosome"/>
</dbReference>
<evidence type="ECO:0000256" key="1">
    <source>
        <dbReference type="SAM" id="SignalP"/>
    </source>
</evidence>